<comment type="caution">
    <text evidence="8">Lacks conserved residue(s) required for the propagation of feature annotation.</text>
</comment>
<dbReference type="GO" id="GO:0005886">
    <property type="term" value="C:plasma membrane"/>
    <property type="evidence" value="ECO:0007669"/>
    <property type="project" value="UniProtKB-SubCell"/>
</dbReference>
<accession>A0A1E7QJZ6</accession>
<feature type="domain" description="Major facilitator superfamily (MFS) profile" evidence="9">
    <location>
        <begin position="9"/>
        <end position="396"/>
    </location>
</feature>
<dbReference type="Gene3D" id="1.20.1720.10">
    <property type="entry name" value="Multidrug resistance protein D"/>
    <property type="match status" value="1"/>
</dbReference>
<dbReference type="SUPFAM" id="SSF103473">
    <property type="entry name" value="MFS general substrate transporter"/>
    <property type="match status" value="1"/>
</dbReference>
<evidence type="ECO:0000256" key="7">
    <source>
        <dbReference type="ARBA" id="ARBA00023136"/>
    </source>
</evidence>
<keyword evidence="5 8" id="KW-0812">Transmembrane</keyword>
<proteinExistence type="inferred from homology"/>
<keyword evidence="11" id="KW-1185">Reference proteome</keyword>
<evidence type="ECO:0000256" key="1">
    <source>
        <dbReference type="ARBA" id="ARBA00004429"/>
    </source>
</evidence>
<feature type="transmembrane region" description="Helical" evidence="8">
    <location>
        <begin position="282"/>
        <end position="303"/>
    </location>
</feature>
<feature type="transmembrane region" description="Helical" evidence="8">
    <location>
        <begin position="44"/>
        <end position="63"/>
    </location>
</feature>
<comment type="subcellular location">
    <subcellularLocation>
        <location evidence="1 8">Cell inner membrane</location>
        <topology evidence="1 8">Multi-pass membrane protein</topology>
    </subcellularLocation>
</comment>
<keyword evidence="3 8" id="KW-0813">Transport</keyword>
<keyword evidence="4" id="KW-1003">Cell membrane</keyword>
<sequence>MAISSQSIISLIVVLSVTVADMSTDLYSVALSHIADYFNVDGNIVQFTLTCNLTGIALSGLIYGPLSDYYGRRPIMLVGMAIFTIASCICCIADDIILLILARFLQGIGSGVASVIGYATIRDMYSGIEYSKVISKLNMVVALSPCIAPVVGSHIIKWGCNWRFLFFIIFLTTTIMFCLIYFKLKETLIIKHNKASINHIIIRILKQYLLLFRNYRFLGFAVIQGLTFMWLWAYIANYPFIFKYLKIKDEYFGYLISIMVSFYMIGALINRKYVSKIGINKMLTIGLILPIISDGSLLIYYYSIGHLNLYILEIAWILSNIGIAFIISNNVTLAFGEINDIGFGSAFISFCDMAFGATGIYIVGKFFHYNVLPNLVLTVICSITAIVIYSLLHMAKYTNNQLKI</sequence>
<feature type="transmembrane region" description="Helical" evidence="8">
    <location>
        <begin position="309"/>
        <end position="329"/>
    </location>
</feature>
<dbReference type="GO" id="GO:1990961">
    <property type="term" value="P:xenobiotic detoxification by transmembrane export across the plasma membrane"/>
    <property type="evidence" value="ECO:0007669"/>
    <property type="project" value="InterPro"/>
</dbReference>
<dbReference type="GO" id="GO:0042910">
    <property type="term" value="F:xenobiotic transmembrane transporter activity"/>
    <property type="evidence" value="ECO:0007669"/>
    <property type="project" value="InterPro"/>
</dbReference>
<keyword evidence="8" id="KW-0997">Cell inner membrane</keyword>
<protein>
    <recommendedName>
        <fullName evidence="8">Bcr/CflA family efflux transporter</fullName>
    </recommendedName>
</protein>
<feature type="transmembrane region" description="Helical" evidence="8">
    <location>
        <begin position="75"/>
        <end position="101"/>
    </location>
</feature>
<evidence type="ECO:0000259" key="9">
    <source>
        <dbReference type="PROSITE" id="PS50850"/>
    </source>
</evidence>
<dbReference type="PANTHER" id="PTHR23502">
    <property type="entry name" value="MAJOR FACILITATOR SUPERFAMILY"/>
    <property type="match status" value="1"/>
</dbReference>
<evidence type="ECO:0000256" key="5">
    <source>
        <dbReference type="ARBA" id="ARBA00022692"/>
    </source>
</evidence>
<dbReference type="InterPro" id="IPR036259">
    <property type="entry name" value="MFS_trans_sf"/>
</dbReference>
<dbReference type="PROSITE" id="PS50850">
    <property type="entry name" value="MFS"/>
    <property type="match status" value="1"/>
</dbReference>
<evidence type="ECO:0000256" key="2">
    <source>
        <dbReference type="ARBA" id="ARBA00006236"/>
    </source>
</evidence>
<dbReference type="InterPro" id="IPR020846">
    <property type="entry name" value="MFS_dom"/>
</dbReference>
<evidence type="ECO:0000256" key="4">
    <source>
        <dbReference type="ARBA" id="ARBA00022475"/>
    </source>
</evidence>
<dbReference type="RefSeq" id="WP_070065165.1">
    <property type="nucleotide sequence ID" value="NZ_MJMG01000008.1"/>
</dbReference>
<feature type="transmembrane region" description="Helical" evidence="8">
    <location>
        <begin position="162"/>
        <end position="182"/>
    </location>
</feature>
<feature type="transmembrane region" description="Helical" evidence="8">
    <location>
        <begin position="375"/>
        <end position="395"/>
    </location>
</feature>
<dbReference type="EMBL" id="MJMG01000008">
    <property type="protein sequence ID" value="OEY86549.1"/>
    <property type="molecule type" value="Genomic_DNA"/>
</dbReference>
<dbReference type="CDD" id="cd17320">
    <property type="entry name" value="MFS_MdfA_MDR_like"/>
    <property type="match status" value="1"/>
</dbReference>
<name>A0A1E7QJZ6_WOLPI</name>
<evidence type="ECO:0000256" key="6">
    <source>
        <dbReference type="ARBA" id="ARBA00022989"/>
    </source>
</evidence>
<dbReference type="PANTHER" id="PTHR23502:SF132">
    <property type="entry name" value="POLYAMINE TRANSPORTER 2-RELATED"/>
    <property type="match status" value="1"/>
</dbReference>
<feature type="transmembrane region" description="Helical" evidence="8">
    <location>
        <begin position="107"/>
        <end position="125"/>
    </location>
</feature>
<organism evidence="10 11">
    <name type="scientific">Wolbachia pipientis</name>
    <dbReference type="NCBI Taxonomy" id="955"/>
    <lineage>
        <taxon>Bacteria</taxon>
        <taxon>Pseudomonadati</taxon>
        <taxon>Pseudomonadota</taxon>
        <taxon>Alphaproteobacteria</taxon>
        <taxon>Rickettsiales</taxon>
        <taxon>Anaplasmataceae</taxon>
        <taxon>Wolbachieae</taxon>
        <taxon>Wolbachia</taxon>
    </lineage>
</organism>
<dbReference type="AlphaFoldDB" id="A0A1E7QJZ6"/>
<feature type="transmembrane region" description="Helical" evidence="8">
    <location>
        <begin position="137"/>
        <end position="156"/>
    </location>
</feature>
<evidence type="ECO:0000313" key="10">
    <source>
        <dbReference type="EMBL" id="OEY86549.1"/>
    </source>
</evidence>
<feature type="transmembrane region" description="Helical" evidence="8">
    <location>
        <begin position="251"/>
        <end position="270"/>
    </location>
</feature>
<dbReference type="OrthoDB" id="9800416at2"/>
<evidence type="ECO:0000256" key="8">
    <source>
        <dbReference type="RuleBase" id="RU365088"/>
    </source>
</evidence>
<reference evidence="10 11" key="1">
    <citation type="submission" date="2016-09" db="EMBL/GenBank/DDBJ databases">
        <title>Genomic evidence for plant-parasitic nematodes as the earliest Wolbachia hosts.</title>
        <authorList>
            <person name="Brown A.M."/>
            <person name="Wasala S.K."/>
            <person name="Howe D.K."/>
            <person name="Peetz A.B."/>
            <person name="Zasada I.A."/>
            <person name="Denver D.R."/>
        </authorList>
    </citation>
    <scope>NUCLEOTIDE SEQUENCE [LARGE SCALE GENOMIC DNA]</scope>
    <source>
        <strain evidence="11">wPpe</strain>
    </source>
</reference>
<dbReference type="InterPro" id="IPR004812">
    <property type="entry name" value="Efflux_drug-R_Bcr/CmlA"/>
</dbReference>
<feature type="transmembrane region" description="Helical" evidence="8">
    <location>
        <begin position="341"/>
        <end position="363"/>
    </location>
</feature>
<gene>
    <name evidence="10" type="ORF">BIY23_03220</name>
</gene>
<keyword evidence="7 8" id="KW-0472">Membrane</keyword>
<dbReference type="Proteomes" id="UP000175679">
    <property type="component" value="Unassembled WGS sequence"/>
</dbReference>
<evidence type="ECO:0000256" key="3">
    <source>
        <dbReference type="ARBA" id="ARBA00022448"/>
    </source>
</evidence>
<dbReference type="Pfam" id="PF07690">
    <property type="entry name" value="MFS_1"/>
    <property type="match status" value="1"/>
</dbReference>
<dbReference type="InterPro" id="IPR011701">
    <property type="entry name" value="MFS"/>
</dbReference>
<dbReference type="NCBIfam" id="TIGR00710">
    <property type="entry name" value="efflux_Bcr_CflA"/>
    <property type="match status" value="1"/>
</dbReference>
<comment type="caution">
    <text evidence="10">The sequence shown here is derived from an EMBL/GenBank/DDBJ whole genome shotgun (WGS) entry which is preliminary data.</text>
</comment>
<comment type="similarity">
    <text evidence="2 8">Belongs to the major facilitator superfamily. Bcr/CmlA family.</text>
</comment>
<evidence type="ECO:0000313" key="11">
    <source>
        <dbReference type="Proteomes" id="UP000175679"/>
    </source>
</evidence>
<keyword evidence="6 8" id="KW-1133">Transmembrane helix</keyword>
<feature type="transmembrane region" description="Helical" evidence="8">
    <location>
        <begin position="215"/>
        <end position="235"/>
    </location>
</feature>